<comment type="similarity">
    <text evidence="1">Belongs to the N-acetylmuramoyl-L-alanine amidase 2 family.</text>
</comment>
<dbReference type="SMART" id="SM00701">
    <property type="entry name" value="PGRP"/>
    <property type="match status" value="1"/>
</dbReference>
<feature type="region of interest" description="Disordered" evidence="2">
    <location>
        <begin position="1"/>
        <end position="20"/>
    </location>
</feature>
<protein>
    <recommendedName>
        <fullName evidence="3">Peptidoglycan recognition protein family domain-containing protein</fullName>
    </recommendedName>
</protein>
<dbReference type="InterPro" id="IPR036505">
    <property type="entry name" value="Amidase/PGRP_sf"/>
</dbReference>
<dbReference type="InterPro" id="IPR015510">
    <property type="entry name" value="PGRP"/>
</dbReference>
<comment type="caution">
    <text evidence="4">The sequence shown here is derived from an EMBL/GenBank/DDBJ whole genome shotgun (WGS) entry which is preliminary data.</text>
</comment>
<keyword evidence="5" id="KW-1185">Reference proteome</keyword>
<dbReference type="CDD" id="cd06583">
    <property type="entry name" value="PGRP"/>
    <property type="match status" value="1"/>
</dbReference>
<dbReference type="GO" id="GO:0008270">
    <property type="term" value="F:zinc ion binding"/>
    <property type="evidence" value="ECO:0007669"/>
    <property type="project" value="InterPro"/>
</dbReference>
<dbReference type="AlphaFoldDB" id="A0A4R7J1U7"/>
<sequence>MAYKTQQEWNGTSPEDNSQWADKSKRKLYIVHYLGDGSTKTSELSRLRGAQNYHRDTLGYSDIAYNDAVGQSGTVYEGRGIDALGGHTKGHPHDYAIVALLYDDEEPSEAMKAAILDRYAQVNAHEGKTLKLTHHRGVLGKSYTSCPGPHLAAWIDAGAPLTKSTDPIIGDVSRGALLPAP</sequence>
<dbReference type="GO" id="GO:0008745">
    <property type="term" value="F:N-acetylmuramoyl-L-alanine amidase activity"/>
    <property type="evidence" value="ECO:0007669"/>
    <property type="project" value="InterPro"/>
</dbReference>
<evidence type="ECO:0000256" key="2">
    <source>
        <dbReference type="SAM" id="MobiDB-lite"/>
    </source>
</evidence>
<evidence type="ECO:0000313" key="4">
    <source>
        <dbReference type="EMBL" id="TDT31090.1"/>
    </source>
</evidence>
<dbReference type="Proteomes" id="UP000295371">
    <property type="component" value="Unassembled WGS sequence"/>
</dbReference>
<dbReference type="InterPro" id="IPR002502">
    <property type="entry name" value="Amidase_domain"/>
</dbReference>
<dbReference type="GO" id="GO:0009253">
    <property type="term" value="P:peptidoglycan catabolic process"/>
    <property type="evidence" value="ECO:0007669"/>
    <property type="project" value="InterPro"/>
</dbReference>
<name>A0A4R7J1U7_9ACTN</name>
<dbReference type="SUPFAM" id="SSF55846">
    <property type="entry name" value="N-acetylmuramoyl-L-alanine amidase-like"/>
    <property type="match status" value="1"/>
</dbReference>
<gene>
    <name evidence="4" type="ORF">CLV29_2503</name>
</gene>
<organism evidence="4 5">
    <name type="scientific">Naumannella halotolerans</name>
    <dbReference type="NCBI Taxonomy" id="993414"/>
    <lineage>
        <taxon>Bacteria</taxon>
        <taxon>Bacillati</taxon>
        <taxon>Actinomycetota</taxon>
        <taxon>Actinomycetes</taxon>
        <taxon>Propionibacteriales</taxon>
        <taxon>Propionibacteriaceae</taxon>
        <taxon>Naumannella</taxon>
    </lineage>
</organism>
<dbReference type="RefSeq" id="WP_133755405.1">
    <property type="nucleotide sequence ID" value="NZ_SOAW01000002.1"/>
</dbReference>
<evidence type="ECO:0000256" key="1">
    <source>
        <dbReference type="ARBA" id="ARBA00007553"/>
    </source>
</evidence>
<dbReference type="OrthoDB" id="514320at2"/>
<dbReference type="PANTHER" id="PTHR11022:SF41">
    <property type="entry name" value="PEPTIDOGLYCAN-RECOGNITION PROTEIN LC-RELATED"/>
    <property type="match status" value="1"/>
</dbReference>
<feature type="domain" description="Peptidoglycan recognition protein family" evidence="3">
    <location>
        <begin position="12"/>
        <end position="129"/>
    </location>
</feature>
<dbReference type="EMBL" id="SOAW01000002">
    <property type="protein sequence ID" value="TDT31090.1"/>
    <property type="molecule type" value="Genomic_DNA"/>
</dbReference>
<dbReference type="InterPro" id="IPR006619">
    <property type="entry name" value="PGRP_domain_met/bac"/>
</dbReference>
<evidence type="ECO:0000259" key="3">
    <source>
        <dbReference type="SMART" id="SM00701"/>
    </source>
</evidence>
<accession>A0A4R7J1U7</accession>
<evidence type="ECO:0000313" key="5">
    <source>
        <dbReference type="Proteomes" id="UP000295371"/>
    </source>
</evidence>
<dbReference type="PANTHER" id="PTHR11022">
    <property type="entry name" value="PEPTIDOGLYCAN RECOGNITION PROTEIN"/>
    <property type="match status" value="1"/>
</dbReference>
<dbReference type="Gene3D" id="3.40.80.10">
    <property type="entry name" value="Peptidoglycan recognition protein-like"/>
    <property type="match status" value="1"/>
</dbReference>
<reference evidence="4 5" key="1">
    <citation type="submission" date="2019-03" db="EMBL/GenBank/DDBJ databases">
        <title>Genomic Encyclopedia of Archaeal and Bacterial Type Strains, Phase II (KMG-II): from individual species to whole genera.</title>
        <authorList>
            <person name="Goeker M."/>
        </authorList>
    </citation>
    <scope>NUCLEOTIDE SEQUENCE [LARGE SCALE GENOMIC DNA]</scope>
    <source>
        <strain evidence="4 5">DSM 24323</strain>
    </source>
</reference>
<proteinExistence type="inferred from homology"/>